<evidence type="ECO:0000256" key="7">
    <source>
        <dbReference type="ARBA" id="ARBA00023004"/>
    </source>
</evidence>
<organism evidence="11 12">
    <name type="scientific">Marchantia polymorpha subsp. ruderalis</name>
    <dbReference type="NCBI Taxonomy" id="1480154"/>
    <lineage>
        <taxon>Eukaryota</taxon>
        <taxon>Viridiplantae</taxon>
        <taxon>Streptophyta</taxon>
        <taxon>Embryophyta</taxon>
        <taxon>Marchantiophyta</taxon>
        <taxon>Marchantiopsida</taxon>
        <taxon>Marchantiidae</taxon>
        <taxon>Marchantiales</taxon>
        <taxon>Marchantiaceae</taxon>
        <taxon>Marchantia</taxon>
    </lineage>
</organism>
<dbReference type="AlphaFoldDB" id="A0A176WEK9"/>
<keyword evidence="2 9" id="KW-0349">Heme</keyword>
<dbReference type="Gene3D" id="1.10.630.10">
    <property type="entry name" value="Cytochrome P450"/>
    <property type="match status" value="1"/>
</dbReference>
<sequence length="509" mass="57907">MATAMSVILMALAALLFVSILRNVMILFRVAIWERFKVIRMMKKEGYSGPPFSVFSDNLEESRAMKQKARKANALQRFGTVDHDIWDRVHPDIKEWKNLYGEKLFCRPEKHLIVLLGFDEPDVVRTMFAHKTDEFSKGYSPLAETVLGKGGLALTVDHESWARQRRVVRPVFYASYIKDTTKVMTPIVTAWLKTLKDKATGSGGSVEVDIFKYLGTVVRDVLAQFNLMIKCRLLPTPRNWQIRRTRSAVTRCMKAIIQKRRMAFKNGALDSLGDDLLGVLLNAVEDDVAALSDPKQKIKKHAMPWTDDLLVDQCRTFFQAGTNTVSVTTSWVLILLANYPEWQERIRKEVLDNSPVCENLHKLESLRMFVRETQRMYPTAPALTRTLVKDGVSLLGNSLPKNLTVRVDVIRLHRNRETWGDDADEFKPERFKNGIAQACKHPYGFIPFGAGPRTCVAQNFAIAEVELVTSMILEHFRFRLSPSYCDMPMVTVVLQPACGATLILELLKP</sequence>
<evidence type="ECO:0000256" key="4">
    <source>
        <dbReference type="ARBA" id="ARBA00022723"/>
    </source>
</evidence>
<feature type="binding site" description="axial binding residue" evidence="9">
    <location>
        <position position="455"/>
    </location>
    <ligand>
        <name>heme</name>
        <dbReference type="ChEBI" id="CHEBI:30413"/>
    </ligand>
    <ligandPart>
        <name>Fe</name>
        <dbReference type="ChEBI" id="CHEBI:18248"/>
    </ligandPart>
</feature>
<dbReference type="InterPro" id="IPR002401">
    <property type="entry name" value="Cyt_P450_E_grp-I"/>
</dbReference>
<comment type="cofactor">
    <cofactor evidence="9">
        <name>heme</name>
        <dbReference type="ChEBI" id="CHEBI:30413"/>
    </cofactor>
</comment>
<dbReference type="GO" id="GO:0016705">
    <property type="term" value="F:oxidoreductase activity, acting on paired donors, with incorporation or reduction of molecular oxygen"/>
    <property type="evidence" value="ECO:0007669"/>
    <property type="project" value="InterPro"/>
</dbReference>
<dbReference type="GO" id="GO:0020037">
    <property type="term" value="F:heme binding"/>
    <property type="evidence" value="ECO:0007669"/>
    <property type="project" value="InterPro"/>
</dbReference>
<keyword evidence="12" id="KW-1185">Reference proteome</keyword>
<proteinExistence type="inferred from homology"/>
<evidence type="ECO:0008006" key="13">
    <source>
        <dbReference type="Google" id="ProtNLM"/>
    </source>
</evidence>
<gene>
    <name evidence="11" type="ORF">AXG93_3890s1080</name>
</gene>
<dbReference type="PANTHER" id="PTHR24282">
    <property type="entry name" value="CYTOCHROME P450 FAMILY MEMBER"/>
    <property type="match status" value="1"/>
</dbReference>
<comment type="caution">
    <text evidence="11">The sequence shown here is derived from an EMBL/GenBank/DDBJ whole genome shotgun (WGS) entry which is preliminary data.</text>
</comment>
<dbReference type="PROSITE" id="PS00086">
    <property type="entry name" value="CYTOCHROME_P450"/>
    <property type="match status" value="1"/>
</dbReference>
<evidence type="ECO:0000256" key="10">
    <source>
        <dbReference type="RuleBase" id="RU000461"/>
    </source>
</evidence>
<comment type="similarity">
    <text evidence="10">Belongs to the cytochrome P450 family.</text>
</comment>
<dbReference type="PRINTS" id="PR00385">
    <property type="entry name" value="P450"/>
</dbReference>
<keyword evidence="6 10" id="KW-0560">Oxidoreductase</keyword>
<dbReference type="PANTHER" id="PTHR24282:SF258">
    <property type="entry name" value="CYTOCHROME P450"/>
    <property type="match status" value="1"/>
</dbReference>
<evidence type="ECO:0000256" key="6">
    <source>
        <dbReference type="ARBA" id="ARBA00023002"/>
    </source>
</evidence>
<accession>A0A176WEK9</accession>
<dbReference type="PRINTS" id="PR00463">
    <property type="entry name" value="EP450I"/>
</dbReference>
<keyword evidence="8" id="KW-0472">Membrane</keyword>
<dbReference type="InterPro" id="IPR017972">
    <property type="entry name" value="Cyt_P450_CS"/>
</dbReference>
<dbReference type="InterPro" id="IPR001128">
    <property type="entry name" value="Cyt_P450"/>
</dbReference>
<dbReference type="EMBL" id="LVLJ01001060">
    <property type="protein sequence ID" value="OAE31519.1"/>
    <property type="molecule type" value="Genomic_DNA"/>
</dbReference>
<keyword evidence="3" id="KW-0812">Transmembrane</keyword>
<evidence type="ECO:0000256" key="1">
    <source>
        <dbReference type="ARBA" id="ARBA00004370"/>
    </source>
</evidence>
<name>A0A176WEK9_MARPO</name>
<evidence type="ECO:0000256" key="2">
    <source>
        <dbReference type="ARBA" id="ARBA00022617"/>
    </source>
</evidence>
<evidence type="ECO:0000256" key="8">
    <source>
        <dbReference type="ARBA" id="ARBA00023136"/>
    </source>
</evidence>
<reference evidence="11" key="1">
    <citation type="submission" date="2016-03" db="EMBL/GenBank/DDBJ databases">
        <title>Mechanisms controlling the formation of the plant cell surface in tip-growing cells are functionally conserved among land plants.</title>
        <authorList>
            <person name="Honkanen S."/>
            <person name="Jones V.A."/>
            <person name="Morieri G."/>
            <person name="Champion C."/>
            <person name="Hetherington A.J."/>
            <person name="Kelly S."/>
            <person name="Saint-Marcoux D."/>
            <person name="Proust H."/>
            <person name="Prescott H."/>
            <person name="Dolan L."/>
        </authorList>
    </citation>
    <scope>NUCLEOTIDE SEQUENCE [LARGE SCALE GENOMIC DNA]</scope>
    <source>
        <tissue evidence="11">Whole gametophyte</tissue>
    </source>
</reference>
<comment type="subcellular location">
    <subcellularLocation>
        <location evidence="1">Membrane</location>
    </subcellularLocation>
</comment>
<dbReference type="SUPFAM" id="SSF48264">
    <property type="entry name" value="Cytochrome P450"/>
    <property type="match status" value="1"/>
</dbReference>
<evidence type="ECO:0000256" key="9">
    <source>
        <dbReference type="PIRSR" id="PIRSR602401-1"/>
    </source>
</evidence>
<keyword evidence="5" id="KW-1133">Transmembrane helix</keyword>
<dbReference type="GO" id="GO:0004497">
    <property type="term" value="F:monooxygenase activity"/>
    <property type="evidence" value="ECO:0007669"/>
    <property type="project" value="UniProtKB-KW"/>
</dbReference>
<dbReference type="InterPro" id="IPR050665">
    <property type="entry name" value="Cytochrome_P450_Monooxygen"/>
</dbReference>
<dbReference type="Proteomes" id="UP000077202">
    <property type="component" value="Unassembled WGS sequence"/>
</dbReference>
<keyword evidence="4 9" id="KW-0479">Metal-binding</keyword>
<keyword evidence="7 9" id="KW-0408">Iron</keyword>
<evidence type="ECO:0000313" key="12">
    <source>
        <dbReference type="Proteomes" id="UP000077202"/>
    </source>
</evidence>
<dbReference type="Pfam" id="PF00067">
    <property type="entry name" value="p450"/>
    <property type="match status" value="1"/>
</dbReference>
<evidence type="ECO:0000256" key="3">
    <source>
        <dbReference type="ARBA" id="ARBA00022692"/>
    </source>
</evidence>
<keyword evidence="10" id="KW-0503">Monooxygenase</keyword>
<evidence type="ECO:0000313" key="11">
    <source>
        <dbReference type="EMBL" id="OAE31519.1"/>
    </source>
</evidence>
<dbReference type="InterPro" id="IPR036396">
    <property type="entry name" value="Cyt_P450_sf"/>
</dbReference>
<dbReference type="GO" id="GO:0016020">
    <property type="term" value="C:membrane"/>
    <property type="evidence" value="ECO:0007669"/>
    <property type="project" value="UniProtKB-SubCell"/>
</dbReference>
<dbReference type="GO" id="GO:0005506">
    <property type="term" value="F:iron ion binding"/>
    <property type="evidence" value="ECO:0007669"/>
    <property type="project" value="InterPro"/>
</dbReference>
<evidence type="ECO:0000256" key="5">
    <source>
        <dbReference type="ARBA" id="ARBA00022989"/>
    </source>
</evidence>
<protein>
    <recommendedName>
        <fullName evidence="13">Cytochrome P450</fullName>
    </recommendedName>
</protein>